<organism evidence="9 10">
    <name type="scientific">Azospirillum rugosum</name>
    <dbReference type="NCBI Taxonomy" id="416170"/>
    <lineage>
        <taxon>Bacteria</taxon>
        <taxon>Pseudomonadati</taxon>
        <taxon>Pseudomonadota</taxon>
        <taxon>Alphaproteobacteria</taxon>
        <taxon>Rhodospirillales</taxon>
        <taxon>Azospirillaceae</taxon>
        <taxon>Azospirillum</taxon>
    </lineage>
</organism>
<dbReference type="InterPro" id="IPR013563">
    <property type="entry name" value="Oligopep_ABC_C"/>
</dbReference>
<dbReference type="RefSeq" id="WP_209771593.1">
    <property type="nucleotide sequence ID" value="NZ_JAGINP010000031.1"/>
</dbReference>
<protein>
    <submittedName>
        <fullName evidence="9">Oligopeptide/dipeptide ABC transporter ATP-binding protein</fullName>
    </submittedName>
</protein>
<evidence type="ECO:0000256" key="1">
    <source>
        <dbReference type="ARBA" id="ARBA00004417"/>
    </source>
</evidence>
<evidence type="ECO:0000256" key="7">
    <source>
        <dbReference type="ARBA" id="ARBA00023136"/>
    </source>
</evidence>
<sequence length="334" mass="36542">MDADITLDIRNLETHFAADPGVSKAVDGVSFKVRRNETLAVVGESGSGKSVTSLSVMRLIPTPPGRIAGGEILFRGRDGRVRDLARLSEKEMRSVRGNEIGMIFQEPMTSLNPVYSVGDQIGEALRYHQGMDRKAARAEALALLKKVGIPAAERRLDEFPHQMSGGMRQRVMIAMALACRPTLLIADEPTTALDVTIQAQILDLMRRLQAETGTSILFITHNLGVVAEIAHRVVVMYSGRVVEEGDVRSLFKNPRHPYTRGLLACMPNLGQSRGEAARLEAIPGNVPSPVNRPKGCTFAPRCPWAEPACTTAEPVLEPVGPDHSARCRRWRDLP</sequence>
<dbReference type="PANTHER" id="PTHR43297:SF2">
    <property type="entry name" value="DIPEPTIDE TRANSPORT ATP-BINDING PROTEIN DPPD"/>
    <property type="match status" value="1"/>
</dbReference>
<dbReference type="SMART" id="SM00382">
    <property type="entry name" value="AAA"/>
    <property type="match status" value="1"/>
</dbReference>
<evidence type="ECO:0000259" key="8">
    <source>
        <dbReference type="PROSITE" id="PS50893"/>
    </source>
</evidence>
<keyword evidence="7" id="KW-0472">Membrane</keyword>
<dbReference type="PANTHER" id="PTHR43297">
    <property type="entry name" value="OLIGOPEPTIDE TRANSPORT ATP-BINDING PROTEIN APPD"/>
    <property type="match status" value="1"/>
</dbReference>
<dbReference type="GO" id="GO:0005524">
    <property type="term" value="F:ATP binding"/>
    <property type="evidence" value="ECO:0007669"/>
    <property type="project" value="UniProtKB-KW"/>
</dbReference>
<evidence type="ECO:0000313" key="10">
    <source>
        <dbReference type="Proteomes" id="UP000781958"/>
    </source>
</evidence>
<dbReference type="Gene3D" id="3.40.50.300">
    <property type="entry name" value="P-loop containing nucleotide triphosphate hydrolases"/>
    <property type="match status" value="1"/>
</dbReference>
<dbReference type="NCBIfam" id="TIGR01727">
    <property type="entry name" value="oligo_HPY"/>
    <property type="match status" value="1"/>
</dbReference>
<comment type="caution">
    <text evidence="9">The sequence shown here is derived from an EMBL/GenBank/DDBJ whole genome shotgun (WGS) entry which is preliminary data.</text>
</comment>
<evidence type="ECO:0000256" key="6">
    <source>
        <dbReference type="ARBA" id="ARBA00022840"/>
    </source>
</evidence>
<dbReference type="InterPro" id="IPR050388">
    <property type="entry name" value="ABC_Ni/Peptide_Import"/>
</dbReference>
<evidence type="ECO:0000256" key="2">
    <source>
        <dbReference type="ARBA" id="ARBA00005417"/>
    </source>
</evidence>
<keyword evidence="10" id="KW-1185">Reference proteome</keyword>
<comment type="similarity">
    <text evidence="2">Belongs to the ABC transporter superfamily.</text>
</comment>
<dbReference type="SUPFAM" id="SSF52540">
    <property type="entry name" value="P-loop containing nucleoside triphosphate hydrolases"/>
    <property type="match status" value="1"/>
</dbReference>
<keyword evidence="6 9" id="KW-0067">ATP-binding</keyword>
<name>A0ABS4SWV2_9PROT</name>
<dbReference type="EMBL" id="JAGINP010000031">
    <property type="protein sequence ID" value="MBP2296437.1"/>
    <property type="molecule type" value="Genomic_DNA"/>
</dbReference>
<evidence type="ECO:0000313" key="9">
    <source>
        <dbReference type="EMBL" id="MBP2296437.1"/>
    </source>
</evidence>
<comment type="subcellular location">
    <subcellularLocation>
        <location evidence="1">Cell inner membrane</location>
        <topology evidence="1">Peripheral membrane protein</topology>
    </subcellularLocation>
</comment>
<dbReference type="Pfam" id="PF00005">
    <property type="entry name" value="ABC_tran"/>
    <property type="match status" value="1"/>
</dbReference>
<dbReference type="InterPro" id="IPR017871">
    <property type="entry name" value="ABC_transporter-like_CS"/>
</dbReference>
<accession>A0ABS4SWV2</accession>
<reference evidence="9 10" key="1">
    <citation type="submission" date="2021-03" db="EMBL/GenBank/DDBJ databases">
        <title>Genomic Encyclopedia of Type Strains, Phase III (KMG-III): the genomes of soil and plant-associated and newly described type strains.</title>
        <authorList>
            <person name="Whitman W."/>
        </authorList>
    </citation>
    <scope>NUCLEOTIDE SEQUENCE [LARGE SCALE GENOMIC DNA]</scope>
    <source>
        <strain evidence="9 10">IMMIB AFH-6</strain>
    </source>
</reference>
<keyword evidence="4" id="KW-1003">Cell membrane</keyword>
<dbReference type="PROSITE" id="PS00211">
    <property type="entry name" value="ABC_TRANSPORTER_1"/>
    <property type="match status" value="1"/>
</dbReference>
<dbReference type="InterPro" id="IPR003593">
    <property type="entry name" value="AAA+_ATPase"/>
</dbReference>
<dbReference type="Proteomes" id="UP000781958">
    <property type="component" value="Unassembled WGS sequence"/>
</dbReference>
<gene>
    <name evidence="9" type="ORF">J2851_006255</name>
</gene>
<dbReference type="CDD" id="cd03257">
    <property type="entry name" value="ABC_NikE_OppD_transporters"/>
    <property type="match status" value="1"/>
</dbReference>
<evidence type="ECO:0000256" key="3">
    <source>
        <dbReference type="ARBA" id="ARBA00022448"/>
    </source>
</evidence>
<evidence type="ECO:0000256" key="5">
    <source>
        <dbReference type="ARBA" id="ARBA00022741"/>
    </source>
</evidence>
<dbReference type="Pfam" id="PF08352">
    <property type="entry name" value="oligo_HPY"/>
    <property type="match status" value="1"/>
</dbReference>
<feature type="domain" description="ABC transporter" evidence="8">
    <location>
        <begin position="9"/>
        <end position="263"/>
    </location>
</feature>
<keyword evidence="5" id="KW-0547">Nucleotide-binding</keyword>
<evidence type="ECO:0000256" key="4">
    <source>
        <dbReference type="ARBA" id="ARBA00022475"/>
    </source>
</evidence>
<proteinExistence type="inferred from homology"/>
<keyword evidence="3" id="KW-0813">Transport</keyword>
<dbReference type="InterPro" id="IPR003439">
    <property type="entry name" value="ABC_transporter-like_ATP-bd"/>
</dbReference>
<dbReference type="InterPro" id="IPR027417">
    <property type="entry name" value="P-loop_NTPase"/>
</dbReference>
<dbReference type="PROSITE" id="PS50893">
    <property type="entry name" value="ABC_TRANSPORTER_2"/>
    <property type="match status" value="1"/>
</dbReference>